<dbReference type="AlphaFoldDB" id="A0A0C9SME0"/>
<sequence length="118" mass="12992">MAAHPETRLEEPPPGEPDEDPTIEESSGSNPALQHFVGNTKAIQAWIHLGYTEDSILSKVIAQPAHHPLFTVEEGLIHVKGRNGGTVLCIPHVAHEKCSLTDTILGHFRSQRTVDYIR</sequence>
<feature type="region of interest" description="Disordered" evidence="1">
    <location>
        <begin position="1"/>
        <end position="33"/>
    </location>
</feature>
<name>A0A0C9SME0_PAXIN</name>
<organism evidence="2 3">
    <name type="scientific">Paxillus involutus ATCC 200175</name>
    <dbReference type="NCBI Taxonomy" id="664439"/>
    <lineage>
        <taxon>Eukaryota</taxon>
        <taxon>Fungi</taxon>
        <taxon>Dikarya</taxon>
        <taxon>Basidiomycota</taxon>
        <taxon>Agaricomycotina</taxon>
        <taxon>Agaricomycetes</taxon>
        <taxon>Agaricomycetidae</taxon>
        <taxon>Boletales</taxon>
        <taxon>Paxilineae</taxon>
        <taxon>Paxillaceae</taxon>
        <taxon>Paxillus</taxon>
    </lineage>
</organism>
<dbReference type="EMBL" id="KN820572">
    <property type="protein sequence ID" value="KIJ06009.1"/>
    <property type="molecule type" value="Genomic_DNA"/>
</dbReference>
<accession>A0A0C9SME0</accession>
<dbReference type="OrthoDB" id="2653408at2759"/>
<reference evidence="2 3" key="1">
    <citation type="submission" date="2014-06" db="EMBL/GenBank/DDBJ databases">
        <authorList>
            <consortium name="DOE Joint Genome Institute"/>
            <person name="Kuo A."/>
            <person name="Kohler A."/>
            <person name="Nagy L.G."/>
            <person name="Floudas D."/>
            <person name="Copeland A."/>
            <person name="Barry K.W."/>
            <person name="Cichocki N."/>
            <person name="Veneault-Fourrey C."/>
            <person name="LaButti K."/>
            <person name="Lindquist E.A."/>
            <person name="Lipzen A."/>
            <person name="Lundell T."/>
            <person name="Morin E."/>
            <person name="Murat C."/>
            <person name="Sun H."/>
            <person name="Tunlid A."/>
            <person name="Henrissat B."/>
            <person name="Grigoriev I.V."/>
            <person name="Hibbett D.S."/>
            <person name="Martin F."/>
            <person name="Nordberg H.P."/>
            <person name="Cantor M.N."/>
            <person name="Hua S.X."/>
        </authorList>
    </citation>
    <scope>NUCLEOTIDE SEQUENCE [LARGE SCALE GENOMIC DNA]</scope>
    <source>
        <strain evidence="2 3">ATCC 200175</strain>
    </source>
</reference>
<evidence type="ECO:0000256" key="1">
    <source>
        <dbReference type="SAM" id="MobiDB-lite"/>
    </source>
</evidence>
<proteinExistence type="predicted"/>
<evidence type="ECO:0000313" key="3">
    <source>
        <dbReference type="Proteomes" id="UP000053647"/>
    </source>
</evidence>
<keyword evidence="3" id="KW-1185">Reference proteome</keyword>
<dbReference type="Proteomes" id="UP000053647">
    <property type="component" value="Unassembled WGS sequence"/>
</dbReference>
<reference evidence="3" key="2">
    <citation type="submission" date="2015-01" db="EMBL/GenBank/DDBJ databases">
        <title>Evolutionary Origins and Diversification of the Mycorrhizal Mutualists.</title>
        <authorList>
            <consortium name="DOE Joint Genome Institute"/>
            <consortium name="Mycorrhizal Genomics Consortium"/>
            <person name="Kohler A."/>
            <person name="Kuo A."/>
            <person name="Nagy L.G."/>
            <person name="Floudas D."/>
            <person name="Copeland A."/>
            <person name="Barry K.W."/>
            <person name="Cichocki N."/>
            <person name="Veneault-Fourrey C."/>
            <person name="LaButti K."/>
            <person name="Lindquist E.A."/>
            <person name="Lipzen A."/>
            <person name="Lundell T."/>
            <person name="Morin E."/>
            <person name="Murat C."/>
            <person name="Riley R."/>
            <person name="Ohm R."/>
            <person name="Sun H."/>
            <person name="Tunlid A."/>
            <person name="Henrissat B."/>
            <person name="Grigoriev I.V."/>
            <person name="Hibbett D.S."/>
            <person name="Martin F."/>
        </authorList>
    </citation>
    <scope>NUCLEOTIDE SEQUENCE [LARGE SCALE GENOMIC DNA]</scope>
    <source>
        <strain evidence="3">ATCC 200175</strain>
    </source>
</reference>
<gene>
    <name evidence="2" type="ORF">PAXINDRAFT_20771</name>
</gene>
<protein>
    <submittedName>
        <fullName evidence="2">Uncharacterized protein</fullName>
    </submittedName>
</protein>
<feature type="compositionally biased region" description="Basic and acidic residues" evidence="1">
    <location>
        <begin position="1"/>
        <end position="11"/>
    </location>
</feature>
<dbReference type="HOGENOM" id="CLU_129994_0_0_1"/>
<evidence type="ECO:0000313" key="2">
    <source>
        <dbReference type="EMBL" id="KIJ06009.1"/>
    </source>
</evidence>